<dbReference type="AlphaFoldDB" id="A0A3B0VAZ2"/>
<dbReference type="Pfam" id="PF02578">
    <property type="entry name" value="Cu-oxidase_4"/>
    <property type="match status" value="1"/>
</dbReference>
<dbReference type="InterPro" id="IPR011324">
    <property type="entry name" value="Cytotoxic_necrot_fac-like_cat"/>
</dbReference>
<sequence>MIIITPDIFTNTAIKALQTTRLGGSSTKFYASMNLGVFGNDKSTQANIHRLKTTQNLPHLPVFMQQIHTNKVIEYTDLPKQHGDIQADACFTRAKNIICAVLSADCLPVLIADKHATVVAAVHCGWRGLYADILTKTIKRLKVDSKELVCWLGPCISYKPYRVDAQFREKFVTKNLQSAHCFYRNKKGGWHADLKKIALYQLESLGVATIAQSPYCTYDNKSMFYSYRRDGETGRMASMIWISPKH</sequence>
<evidence type="ECO:0000256" key="5">
    <source>
        <dbReference type="ARBA" id="ARBA00022801"/>
    </source>
</evidence>
<dbReference type="PANTHER" id="PTHR30616">
    <property type="entry name" value="UNCHARACTERIZED PROTEIN YFIH"/>
    <property type="match status" value="1"/>
</dbReference>
<dbReference type="NCBIfam" id="TIGR00726">
    <property type="entry name" value="peptidoglycan editing factor PgeF"/>
    <property type="match status" value="1"/>
</dbReference>
<dbReference type="Gene3D" id="3.60.140.10">
    <property type="entry name" value="CNF1/YfiH-like putative cysteine hydrolases"/>
    <property type="match status" value="1"/>
</dbReference>
<keyword evidence="3" id="KW-0808">Transferase</keyword>
<dbReference type="SUPFAM" id="SSF64438">
    <property type="entry name" value="CNF1/YfiH-like putative cysteine hydrolases"/>
    <property type="match status" value="1"/>
</dbReference>
<comment type="catalytic activity">
    <reaction evidence="1">
        <text>inosine + phosphate = alpha-D-ribose 1-phosphate + hypoxanthine</text>
        <dbReference type="Rhea" id="RHEA:27646"/>
        <dbReference type="ChEBI" id="CHEBI:17368"/>
        <dbReference type="ChEBI" id="CHEBI:17596"/>
        <dbReference type="ChEBI" id="CHEBI:43474"/>
        <dbReference type="ChEBI" id="CHEBI:57720"/>
        <dbReference type="EC" id="2.4.2.1"/>
    </reaction>
    <physiologicalReaction direction="left-to-right" evidence="1">
        <dbReference type="Rhea" id="RHEA:27647"/>
    </physiologicalReaction>
</comment>
<evidence type="ECO:0000256" key="1">
    <source>
        <dbReference type="ARBA" id="ARBA00000553"/>
    </source>
</evidence>
<evidence type="ECO:0000256" key="6">
    <source>
        <dbReference type="ARBA" id="ARBA00022833"/>
    </source>
</evidence>
<keyword evidence="6" id="KW-0862">Zinc</keyword>
<comment type="catalytic activity">
    <reaction evidence="7">
        <text>adenosine + H2O + H(+) = inosine + NH4(+)</text>
        <dbReference type="Rhea" id="RHEA:24408"/>
        <dbReference type="ChEBI" id="CHEBI:15377"/>
        <dbReference type="ChEBI" id="CHEBI:15378"/>
        <dbReference type="ChEBI" id="CHEBI:16335"/>
        <dbReference type="ChEBI" id="CHEBI:17596"/>
        <dbReference type="ChEBI" id="CHEBI:28938"/>
        <dbReference type="EC" id="3.5.4.4"/>
    </reaction>
    <physiologicalReaction direction="left-to-right" evidence="7">
        <dbReference type="Rhea" id="RHEA:24409"/>
    </physiologicalReaction>
</comment>
<comment type="catalytic activity">
    <reaction evidence="8">
        <text>adenosine + phosphate = alpha-D-ribose 1-phosphate + adenine</text>
        <dbReference type="Rhea" id="RHEA:27642"/>
        <dbReference type="ChEBI" id="CHEBI:16335"/>
        <dbReference type="ChEBI" id="CHEBI:16708"/>
        <dbReference type="ChEBI" id="CHEBI:43474"/>
        <dbReference type="ChEBI" id="CHEBI:57720"/>
        <dbReference type="EC" id="2.4.2.1"/>
    </reaction>
    <physiologicalReaction direction="left-to-right" evidence="8">
        <dbReference type="Rhea" id="RHEA:27643"/>
    </physiologicalReaction>
</comment>
<dbReference type="GO" id="GO:0017061">
    <property type="term" value="F:S-methyl-5-thioadenosine phosphorylase activity"/>
    <property type="evidence" value="ECO:0007669"/>
    <property type="project" value="UniProtKB-EC"/>
</dbReference>
<keyword evidence="4" id="KW-0479">Metal-binding</keyword>
<evidence type="ECO:0000313" key="10">
    <source>
        <dbReference type="EMBL" id="VAW33999.1"/>
    </source>
</evidence>
<evidence type="ECO:0000256" key="8">
    <source>
        <dbReference type="ARBA" id="ARBA00048968"/>
    </source>
</evidence>
<protein>
    <submittedName>
        <fullName evidence="10">FIG00003370: Multicopper polyphenol oxidase</fullName>
    </submittedName>
</protein>
<dbReference type="EMBL" id="UOEW01000051">
    <property type="protein sequence ID" value="VAW33999.1"/>
    <property type="molecule type" value="Genomic_DNA"/>
</dbReference>
<keyword evidence="5" id="KW-0378">Hydrolase</keyword>
<reference evidence="10" key="1">
    <citation type="submission" date="2018-06" db="EMBL/GenBank/DDBJ databases">
        <authorList>
            <person name="Zhirakovskaya E."/>
        </authorList>
    </citation>
    <scope>NUCLEOTIDE SEQUENCE</scope>
</reference>
<dbReference type="PANTHER" id="PTHR30616:SF2">
    <property type="entry name" value="PURINE NUCLEOSIDE PHOSPHORYLASE LACC1"/>
    <property type="match status" value="1"/>
</dbReference>
<dbReference type="InterPro" id="IPR003730">
    <property type="entry name" value="Cu_polyphenol_OxRdtase"/>
</dbReference>
<comment type="similarity">
    <text evidence="2">Belongs to the purine nucleoside phosphorylase YfiH/LACC1 family.</text>
</comment>
<dbReference type="CDD" id="cd16833">
    <property type="entry name" value="YfiH"/>
    <property type="match status" value="1"/>
</dbReference>
<accession>A0A3B0VAZ2</accession>
<dbReference type="GO" id="GO:0005507">
    <property type="term" value="F:copper ion binding"/>
    <property type="evidence" value="ECO:0007669"/>
    <property type="project" value="TreeGrafter"/>
</dbReference>
<evidence type="ECO:0000256" key="7">
    <source>
        <dbReference type="ARBA" id="ARBA00047989"/>
    </source>
</evidence>
<evidence type="ECO:0000256" key="3">
    <source>
        <dbReference type="ARBA" id="ARBA00022679"/>
    </source>
</evidence>
<organism evidence="10">
    <name type="scientific">hydrothermal vent metagenome</name>
    <dbReference type="NCBI Taxonomy" id="652676"/>
    <lineage>
        <taxon>unclassified sequences</taxon>
        <taxon>metagenomes</taxon>
        <taxon>ecological metagenomes</taxon>
    </lineage>
</organism>
<gene>
    <name evidence="10" type="ORF">MNBD_GAMMA01-891</name>
</gene>
<name>A0A3B0VAZ2_9ZZZZ</name>
<evidence type="ECO:0000256" key="4">
    <source>
        <dbReference type="ARBA" id="ARBA00022723"/>
    </source>
</evidence>
<dbReference type="InterPro" id="IPR038371">
    <property type="entry name" value="Cu_polyphenol_OxRdtase_sf"/>
</dbReference>
<dbReference type="GO" id="GO:0016787">
    <property type="term" value="F:hydrolase activity"/>
    <property type="evidence" value="ECO:0007669"/>
    <property type="project" value="UniProtKB-KW"/>
</dbReference>
<evidence type="ECO:0000256" key="2">
    <source>
        <dbReference type="ARBA" id="ARBA00007353"/>
    </source>
</evidence>
<evidence type="ECO:0000256" key="9">
    <source>
        <dbReference type="ARBA" id="ARBA00049893"/>
    </source>
</evidence>
<comment type="catalytic activity">
    <reaction evidence="9">
        <text>S-methyl-5'-thioadenosine + phosphate = 5-(methylsulfanyl)-alpha-D-ribose 1-phosphate + adenine</text>
        <dbReference type="Rhea" id="RHEA:11852"/>
        <dbReference type="ChEBI" id="CHEBI:16708"/>
        <dbReference type="ChEBI" id="CHEBI:17509"/>
        <dbReference type="ChEBI" id="CHEBI:43474"/>
        <dbReference type="ChEBI" id="CHEBI:58533"/>
        <dbReference type="EC" id="2.4.2.28"/>
    </reaction>
    <physiologicalReaction direction="left-to-right" evidence="9">
        <dbReference type="Rhea" id="RHEA:11853"/>
    </physiologicalReaction>
</comment>
<proteinExistence type="inferred from homology"/>